<dbReference type="EMBL" id="SGKU01000048">
    <property type="protein sequence ID" value="NFA43769.1"/>
    <property type="molecule type" value="Genomic_DNA"/>
</dbReference>
<dbReference type="InterPro" id="IPR007197">
    <property type="entry name" value="rSAM"/>
</dbReference>
<dbReference type="SMART" id="SM00729">
    <property type="entry name" value="Elp3"/>
    <property type="match status" value="1"/>
</dbReference>
<dbReference type="SFLD" id="SFLDG01067">
    <property type="entry name" value="SPASM/twitch_domain_containing"/>
    <property type="match status" value="1"/>
</dbReference>
<dbReference type="InterPro" id="IPR006638">
    <property type="entry name" value="Elp3/MiaA/NifB-like_rSAM"/>
</dbReference>
<dbReference type="SUPFAM" id="SSF102114">
    <property type="entry name" value="Radical SAM enzymes"/>
    <property type="match status" value="1"/>
</dbReference>
<dbReference type="SFLD" id="SFLDG01072">
    <property type="entry name" value="dehydrogenase_like"/>
    <property type="match status" value="1"/>
</dbReference>
<dbReference type="SFLD" id="SFLDS00029">
    <property type="entry name" value="Radical_SAM"/>
    <property type="match status" value="1"/>
</dbReference>
<name>A0A6M0SSL8_CLOBO</name>
<dbReference type="NCBIfam" id="TIGR04085">
    <property type="entry name" value="rSAM_more_4Fe4S"/>
    <property type="match status" value="1"/>
</dbReference>
<evidence type="ECO:0000256" key="1">
    <source>
        <dbReference type="ARBA" id="ARBA00001966"/>
    </source>
</evidence>
<reference evidence="8 9" key="1">
    <citation type="submission" date="2019-02" db="EMBL/GenBank/DDBJ databases">
        <title>Genome sequencing of Clostridium botulinum clinical isolates.</title>
        <authorList>
            <person name="Brunt J."/>
            <person name="Van Vliet A.H.M."/>
            <person name="Stringer S.C."/>
            <person name="Grant K.A."/>
            <person name="Carter A.C."/>
            <person name="Peck M.W."/>
        </authorList>
    </citation>
    <scope>NUCLEOTIDE SEQUENCE [LARGE SCALE GENOMIC DNA]</scope>
    <source>
        <strain evidence="8 9">H113700579</strain>
    </source>
</reference>
<dbReference type="InterPro" id="IPR023885">
    <property type="entry name" value="4Fe4S-binding_SPASM_dom"/>
</dbReference>
<dbReference type="Gene3D" id="3.20.20.70">
    <property type="entry name" value="Aldolase class I"/>
    <property type="match status" value="1"/>
</dbReference>
<comment type="similarity">
    <text evidence="6">Belongs to the radical SAM superfamily. Anaerobic sulfatase-maturating enzyme family.</text>
</comment>
<accession>A0A6M0SSL8</accession>
<evidence type="ECO:0000256" key="3">
    <source>
        <dbReference type="ARBA" id="ARBA00022723"/>
    </source>
</evidence>
<dbReference type="PANTHER" id="PTHR43273">
    <property type="entry name" value="ANAEROBIC SULFATASE-MATURATING ENZYME HOMOLOG ASLB-RELATED"/>
    <property type="match status" value="1"/>
</dbReference>
<dbReference type="SFLD" id="SFLDG01384">
    <property type="entry name" value="thioether_bond_formation_requi"/>
    <property type="match status" value="1"/>
</dbReference>
<evidence type="ECO:0000256" key="2">
    <source>
        <dbReference type="ARBA" id="ARBA00022691"/>
    </source>
</evidence>
<comment type="caution">
    <text evidence="8">The sequence shown here is derived from an EMBL/GenBank/DDBJ whole genome shotgun (WGS) entry which is preliminary data.</text>
</comment>
<evidence type="ECO:0000256" key="4">
    <source>
        <dbReference type="ARBA" id="ARBA00023004"/>
    </source>
</evidence>
<dbReference type="InterPro" id="IPR023867">
    <property type="entry name" value="Sulphatase_maturase_rSAM"/>
</dbReference>
<dbReference type="Pfam" id="PF13186">
    <property type="entry name" value="SPASM"/>
    <property type="match status" value="1"/>
</dbReference>
<dbReference type="AlphaFoldDB" id="A0A6M0SSL8"/>
<dbReference type="PANTHER" id="PTHR43273:SF3">
    <property type="entry name" value="ANAEROBIC SULFATASE-MATURATING ENZYME HOMOLOG ASLB-RELATED"/>
    <property type="match status" value="1"/>
</dbReference>
<keyword evidence="5" id="KW-0411">Iron-sulfur</keyword>
<evidence type="ECO:0000256" key="5">
    <source>
        <dbReference type="ARBA" id="ARBA00023014"/>
    </source>
</evidence>
<evidence type="ECO:0000313" key="9">
    <source>
        <dbReference type="Proteomes" id="UP000472355"/>
    </source>
</evidence>
<dbReference type="Pfam" id="PF04055">
    <property type="entry name" value="Radical_SAM"/>
    <property type="match status" value="1"/>
</dbReference>
<dbReference type="Proteomes" id="UP000472355">
    <property type="component" value="Unassembled WGS sequence"/>
</dbReference>
<dbReference type="InterPro" id="IPR013785">
    <property type="entry name" value="Aldolase_TIM"/>
</dbReference>
<sequence length="382" mass="44180">MENKLLYSYKKPRINSLIFKLTDNCNLGCTYCYRGSNKEKPKKIMSDEIIHATIEKYVNFKKEYGLDNQPIRLIWHGGEPLIAGIDKFKNILSIEKKFEEKAGVKFVNTVQTNGTLINDEWAQFFKKNNFLVGFSIDGPKHIQDIHRFNKNRESSFESTIKGVNILKKYDIKINAVGVITNESASSVKEIYNFSKDAGIDTIDFIPSFCYEDSMTLKSEKYTNFMLTALKMWKEDNYKPVKIRFLNDIFKRVVYRNSTKKLQVCCELTGSCGQNFSIGLNGEVYPCECLTPIQEFELGNILDSNFSDFLNSERFNKMKNSVNDIQKECYECDVLDLCRTGCLNRRLKIHNLNNGIDIFCDTRKKVFNAVIDIVENEKSYPNV</sequence>
<gene>
    <name evidence="8" type="ORF">EXM65_14655</name>
</gene>
<dbReference type="GO" id="GO:0046872">
    <property type="term" value="F:metal ion binding"/>
    <property type="evidence" value="ECO:0007669"/>
    <property type="project" value="UniProtKB-KW"/>
</dbReference>
<dbReference type="SFLD" id="SFLDG01386">
    <property type="entry name" value="main_SPASM_domain-containing"/>
    <property type="match status" value="1"/>
</dbReference>
<proteinExistence type="inferred from homology"/>
<evidence type="ECO:0000256" key="6">
    <source>
        <dbReference type="ARBA" id="ARBA00023601"/>
    </source>
</evidence>
<organism evidence="8 9">
    <name type="scientific">Clostridium botulinum</name>
    <dbReference type="NCBI Taxonomy" id="1491"/>
    <lineage>
        <taxon>Bacteria</taxon>
        <taxon>Bacillati</taxon>
        <taxon>Bacillota</taxon>
        <taxon>Clostridia</taxon>
        <taxon>Eubacteriales</taxon>
        <taxon>Clostridiaceae</taxon>
        <taxon>Clostridium</taxon>
    </lineage>
</organism>
<dbReference type="InterPro" id="IPR058240">
    <property type="entry name" value="rSAM_sf"/>
</dbReference>
<comment type="cofactor">
    <cofactor evidence="1">
        <name>[4Fe-4S] cluster</name>
        <dbReference type="ChEBI" id="CHEBI:49883"/>
    </cofactor>
</comment>
<dbReference type="PROSITE" id="PS51918">
    <property type="entry name" value="RADICAL_SAM"/>
    <property type="match status" value="1"/>
</dbReference>
<evidence type="ECO:0000259" key="7">
    <source>
        <dbReference type="PROSITE" id="PS51918"/>
    </source>
</evidence>
<keyword evidence="4" id="KW-0408">Iron</keyword>
<dbReference type="GO" id="GO:0016491">
    <property type="term" value="F:oxidoreductase activity"/>
    <property type="evidence" value="ECO:0007669"/>
    <property type="project" value="InterPro"/>
</dbReference>
<feature type="domain" description="Radical SAM core" evidence="7">
    <location>
        <begin position="9"/>
        <end position="247"/>
    </location>
</feature>
<evidence type="ECO:0000313" key="8">
    <source>
        <dbReference type="EMBL" id="NFA43769.1"/>
    </source>
</evidence>
<keyword evidence="2" id="KW-0949">S-adenosyl-L-methionine</keyword>
<protein>
    <submittedName>
        <fullName evidence="8">Radical SAM protein</fullName>
    </submittedName>
</protein>
<dbReference type="CDD" id="cd01335">
    <property type="entry name" value="Radical_SAM"/>
    <property type="match status" value="1"/>
</dbReference>
<keyword evidence="3" id="KW-0479">Metal-binding</keyword>
<dbReference type="GO" id="GO:0051536">
    <property type="term" value="F:iron-sulfur cluster binding"/>
    <property type="evidence" value="ECO:0007669"/>
    <property type="project" value="UniProtKB-KW"/>
</dbReference>